<name>X0U5Z8_9ZZZZ</name>
<reference evidence="1" key="1">
    <citation type="journal article" date="2014" name="Front. Microbiol.">
        <title>High frequency of phylogenetically diverse reductive dehalogenase-homologous genes in deep subseafloor sedimentary metagenomes.</title>
        <authorList>
            <person name="Kawai M."/>
            <person name="Futagami T."/>
            <person name="Toyoda A."/>
            <person name="Takaki Y."/>
            <person name="Nishi S."/>
            <person name="Hori S."/>
            <person name="Arai W."/>
            <person name="Tsubouchi T."/>
            <person name="Morono Y."/>
            <person name="Uchiyama I."/>
            <person name="Ito T."/>
            <person name="Fujiyama A."/>
            <person name="Inagaki F."/>
            <person name="Takami H."/>
        </authorList>
    </citation>
    <scope>NUCLEOTIDE SEQUENCE</scope>
    <source>
        <strain evidence="1">Expedition CK06-06</strain>
    </source>
</reference>
<gene>
    <name evidence="1" type="ORF">S01H1_32143</name>
</gene>
<dbReference type="AlphaFoldDB" id="X0U5Z8"/>
<comment type="caution">
    <text evidence="1">The sequence shown here is derived from an EMBL/GenBank/DDBJ whole genome shotgun (WGS) entry which is preliminary data.</text>
</comment>
<protein>
    <recommendedName>
        <fullName evidence="2">Bacterial Ig-like domain-containing protein</fullName>
    </recommendedName>
</protein>
<accession>X0U5Z8</accession>
<evidence type="ECO:0000313" key="1">
    <source>
        <dbReference type="EMBL" id="GAF95797.1"/>
    </source>
</evidence>
<organism evidence="1">
    <name type="scientific">marine sediment metagenome</name>
    <dbReference type="NCBI Taxonomy" id="412755"/>
    <lineage>
        <taxon>unclassified sequences</taxon>
        <taxon>metagenomes</taxon>
        <taxon>ecological metagenomes</taxon>
    </lineage>
</organism>
<proteinExistence type="predicted"/>
<feature type="non-terminal residue" evidence="1">
    <location>
        <position position="1"/>
    </location>
</feature>
<sequence>YIEVEDMAGNKWGDMMDPGAHPEMKYDWTFDNTAPVISNIKAEQGVGNSVLCGDNIALQGIVDIYVDAVDSGCSPLQQPTVTVAGIGAGAYQGVSGDTYHYQVTVLSTTANGSHTITVNAQDGLGNASSDNSETICVNKNQITGSVELELFVGTSRNVTFWATGGTPKSWTQTLSFAGGVATFTLTDVPDSSTHLSAKTAWNLRSKVALTDLGNGQATAGFTGVGGGAYPMVGGMLLGGDIDISGSNGINILDYSVLKVNWGTTNAVADINGDG</sequence>
<dbReference type="EMBL" id="BARS01019881">
    <property type="protein sequence ID" value="GAF95797.1"/>
    <property type="molecule type" value="Genomic_DNA"/>
</dbReference>
<feature type="non-terminal residue" evidence="1">
    <location>
        <position position="274"/>
    </location>
</feature>
<evidence type="ECO:0008006" key="2">
    <source>
        <dbReference type="Google" id="ProtNLM"/>
    </source>
</evidence>